<dbReference type="Proteomes" id="UP000320231">
    <property type="component" value="Chromosome"/>
</dbReference>
<evidence type="ECO:0000313" key="1">
    <source>
        <dbReference type="EMBL" id="BBI63690.1"/>
    </source>
</evidence>
<name>A0A455UBT0_9GAMM</name>
<gene>
    <name evidence="1" type="ORF">HSBAA_49960</name>
</gene>
<dbReference type="EMBL" id="AP019514">
    <property type="protein sequence ID" value="BBI63690.1"/>
    <property type="molecule type" value="Genomic_DNA"/>
</dbReference>
<dbReference type="KEGG" id="hsr:HSBAA_49960"/>
<protein>
    <submittedName>
        <fullName evidence="1">Uncharacterized protein</fullName>
    </submittedName>
</protein>
<sequence>MGSMKPPSHRFVVELLAQADIQLDGRRPWDIQLKVPGVIDSALSRGNLGLGESYMRGSGTLNSWTNCFID</sequence>
<evidence type="ECO:0000313" key="2">
    <source>
        <dbReference type="Proteomes" id="UP000320231"/>
    </source>
</evidence>
<dbReference type="AlphaFoldDB" id="A0A455UBT0"/>
<accession>A0A455UBT0</accession>
<organism evidence="1 2">
    <name type="scientific">Vreelandella sulfidaeris</name>
    <dbReference type="NCBI Taxonomy" id="115553"/>
    <lineage>
        <taxon>Bacteria</taxon>
        <taxon>Pseudomonadati</taxon>
        <taxon>Pseudomonadota</taxon>
        <taxon>Gammaproteobacteria</taxon>
        <taxon>Oceanospirillales</taxon>
        <taxon>Halomonadaceae</taxon>
        <taxon>Vreelandella</taxon>
    </lineage>
</organism>
<reference evidence="1 2" key="1">
    <citation type="journal article" date="2019" name="Microbiol. Resour. Announc.">
        <title>Complete Genome Sequence of Halomonas sulfidaeris Strain Esulfide1 Isolated from a Metal Sulfide Rock at a Depth of 2,200 Meters, Obtained Using Nanopore Sequencing.</title>
        <authorList>
            <person name="Saito M."/>
            <person name="Nishigata A."/>
            <person name="Galipon J."/>
            <person name="Arakawa K."/>
        </authorList>
    </citation>
    <scope>NUCLEOTIDE SEQUENCE [LARGE SCALE GENOMIC DNA]</scope>
    <source>
        <strain evidence="1 2">ATCC BAA-803</strain>
    </source>
</reference>
<proteinExistence type="predicted"/>